<proteinExistence type="predicted"/>
<gene>
    <name evidence="1" type="ORF">DY000_02009243</name>
</gene>
<keyword evidence="2" id="KW-1185">Reference proteome</keyword>
<dbReference type="Proteomes" id="UP000266723">
    <property type="component" value="Unassembled WGS sequence"/>
</dbReference>
<organism evidence="1 2">
    <name type="scientific">Brassica cretica</name>
    <name type="common">Mustard</name>
    <dbReference type="NCBI Taxonomy" id="69181"/>
    <lineage>
        <taxon>Eukaryota</taxon>
        <taxon>Viridiplantae</taxon>
        <taxon>Streptophyta</taxon>
        <taxon>Embryophyta</taxon>
        <taxon>Tracheophyta</taxon>
        <taxon>Spermatophyta</taxon>
        <taxon>Magnoliopsida</taxon>
        <taxon>eudicotyledons</taxon>
        <taxon>Gunneridae</taxon>
        <taxon>Pentapetalae</taxon>
        <taxon>rosids</taxon>
        <taxon>malvids</taxon>
        <taxon>Brassicales</taxon>
        <taxon>Brassicaceae</taxon>
        <taxon>Brassiceae</taxon>
        <taxon>Brassica</taxon>
    </lineage>
</organism>
<evidence type="ECO:0000313" key="2">
    <source>
        <dbReference type="Proteomes" id="UP000266723"/>
    </source>
</evidence>
<name>A0ABQ7CKW3_BRACR</name>
<protein>
    <submittedName>
        <fullName evidence="1">Uncharacterized protein</fullName>
    </submittedName>
</protein>
<evidence type="ECO:0000313" key="1">
    <source>
        <dbReference type="EMBL" id="KAF3552284.1"/>
    </source>
</evidence>
<accession>A0ABQ7CKW3</accession>
<comment type="caution">
    <text evidence="1">The sequence shown here is derived from an EMBL/GenBank/DDBJ whole genome shotgun (WGS) entry which is preliminary data.</text>
</comment>
<reference evidence="1 2" key="1">
    <citation type="journal article" date="2020" name="BMC Genomics">
        <title>Intraspecific diversification of the crop wild relative Brassica cretica Lam. using demographic model selection.</title>
        <authorList>
            <person name="Kioukis A."/>
            <person name="Michalopoulou V.A."/>
            <person name="Briers L."/>
            <person name="Pirintsos S."/>
            <person name="Studholme D.J."/>
            <person name="Pavlidis P."/>
            <person name="Sarris P.F."/>
        </authorList>
    </citation>
    <scope>NUCLEOTIDE SEQUENCE [LARGE SCALE GENOMIC DNA]</scope>
    <source>
        <strain evidence="2">cv. PFS-1207/04</strain>
    </source>
</reference>
<sequence length="66" mass="7896">MCIRKWCEMIFRRVIVKSLEDNSNECRGYSVWMGKGSWSRRRHMKEASRGCVMIIHEEADDWVCKA</sequence>
<dbReference type="EMBL" id="QGKV02000832">
    <property type="protein sequence ID" value="KAF3552284.1"/>
    <property type="molecule type" value="Genomic_DNA"/>
</dbReference>